<name>A0A3B4CY10_PYGNA</name>
<evidence type="ECO:0000256" key="8">
    <source>
        <dbReference type="SAM" id="Phobius"/>
    </source>
</evidence>
<keyword evidence="6" id="KW-1015">Disulfide bond</keyword>
<proteinExistence type="predicted"/>
<dbReference type="GeneTree" id="ENSGT01030000234530"/>
<dbReference type="InterPro" id="IPR052051">
    <property type="entry name" value="TCR_complex_component"/>
</dbReference>
<keyword evidence="5 8" id="KW-0472">Membrane</keyword>
<keyword evidence="8" id="KW-0812">Transmembrane</keyword>
<evidence type="ECO:0000256" key="9">
    <source>
        <dbReference type="SAM" id="SignalP"/>
    </source>
</evidence>
<dbReference type="STRING" id="42514.ENSPNAP00000015676"/>
<evidence type="ECO:0000256" key="2">
    <source>
        <dbReference type="ARBA" id="ARBA00022475"/>
    </source>
</evidence>
<dbReference type="InterPro" id="IPR013783">
    <property type="entry name" value="Ig-like_fold"/>
</dbReference>
<dbReference type="InterPro" id="IPR003599">
    <property type="entry name" value="Ig_sub"/>
</dbReference>
<evidence type="ECO:0000313" key="12">
    <source>
        <dbReference type="Proteomes" id="UP001501920"/>
    </source>
</evidence>
<dbReference type="Ensembl" id="ENSPNAT00000023927.2">
    <property type="protein sequence ID" value="ENSPNAP00000015676.2"/>
    <property type="gene ID" value="ENSPNAG00000035961.1"/>
</dbReference>
<evidence type="ECO:0000256" key="6">
    <source>
        <dbReference type="ARBA" id="ARBA00023157"/>
    </source>
</evidence>
<dbReference type="Gene3D" id="2.60.40.10">
    <property type="entry name" value="Immunoglobulins"/>
    <property type="match status" value="2"/>
</dbReference>
<evidence type="ECO:0000256" key="5">
    <source>
        <dbReference type="ARBA" id="ARBA00023136"/>
    </source>
</evidence>
<keyword evidence="8" id="KW-1133">Transmembrane helix</keyword>
<keyword evidence="2" id="KW-1003">Cell membrane</keyword>
<feature type="signal peptide" evidence="9">
    <location>
        <begin position="1"/>
        <end position="20"/>
    </location>
</feature>
<dbReference type="PROSITE" id="PS50835">
    <property type="entry name" value="IG_LIKE"/>
    <property type="match status" value="2"/>
</dbReference>
<dbReference type="InterPro" id="IPR013106">
    <property type="entry name" value="Ig_V-set"/>
</dbReference>
<dbReference type="PANTHER" id="PTHR19433:SF133">
    <property type="entry name" value="IMMUNE-TYPE RECEPTOR 5 PRECURSOR-RELATED"/>
    <property type="match status" value="1"/>
</dbReference>
<dbReference type="Ensembl" id="ENSPNAT00000047563.1">
    <property type="protein sequence ID" value="ENSPNAP00000048198.1"/>
    <property type="gene ID" value="ENSPNAG00000035961.1"/>
</dbReference>
<dbReference type="InterPro" id="IPR007110">
    <property type="entry name" value="Ig-like_dom"/>
</dbReference>
<feature type="domain" description="Ig-like" evidence="10">
    <location>
        <begin position="134"/>
        <end position="226"/>
    </location>
</feature>
<dbReference type="PANTHER" id="PTHR19433">
    <property type="entry name" value="T-CELL RECEPTOR ALPHA CHAIN V REGION-RELATED"/>
    <property type="match status" value="1"/>
</dbReference>
<dbReference type="Pfam" id="PF07686">
    <property type="entry name" value="V-set"/>
    <property type="match status" value="2"/>
</dbReference>
<dbReference type="SUPFAM" id="SSF48726">
    <property type="entry name" value="Immunoglobulin"/>
    <property type="match status" value="2"/>
</dbReference>
<dbReference type="Proteomes" id="UP001501920">
    <property type="component" value="Chromosome 8"/>
</dbReference>
<evidence type="ECO:0000259" key="10">
    <source>
        <dbReference type="PROSITE" id="PS50835"/>
    </source>
</evidence>
<sequence>MMDPAVIIILLLYRIDSTQAVRNSEPLVISAEPGEAVNLTCTFVDDSKKDVRMWYKQRLEHAPLEVGSKFEDKPAVIPGKFDKSRFKLNRIASGISLSIERVTKEDEGMYFCGETGKKTLDFSTATFLAVTGQSDISVLQTSVRGSVSPGELVTLQCTVISEIRAADLRVLWFRAAAGQSFPEIIYTHQNSSSRQCEISSSTSCSLYEFSKNILDQHHTGTYYCAVAACGKIIFGNGTSVELKDPVVPVMLTLAVFSAVCVAVICTQTILIHKLRKSEHCAERVQQGAVSEWTTRQDSDSEEFDFTALHFSEKMKRRALKEKVFTRVRFFPVSDYRAVQ</sequence>
<keyword evidence="4" id="KW-0391">Immunity</keyword>
<dbReference type="GO" id="GO:0005886">
    <property type="term" value="C:plasma membrane"/>
    <property type="evidence" value="ECO:0007669"/>
    <property type="project" value="UniProtKB-SubCell"/>
</dbReference>
<reference evidence="11 12" key="1">
    <citation type="submission" date="2020-10" db="EMBL/GenBank/DDBJ databases">
        <title>Pygocentrus nattereri (red-bellied piranha) genome, fPygNat1, primary haplotype.</title>
        <authorList>
            <person name="Myers G."/>
            <person name="Meyer A."/>
            <person name="Karagic N."/>
            <person name="Pippel M."/>
            <person name="Winkler S."/>
            <person name="Tracey A."/>
            <person name="Wood J."/>
            <person name="Formenti G."/>
            <person name="Howe K."/>
            <person name="Fedrigo O."/>
            <person name="Jarvis E.D."/>
        </authorList>
    </citation>
    <scope>NUCLEOTIDE SEQUENCE [LARGE SCALE GENOMIC DNA]</scope>
</reference>
<comment type="subcellular location">
    <subcellularLocation>
        <location evidence="1">Cell membrane</location>
    </subcellularLocation>
</comment>
<dbReference type="SMART" id="SM00409">
    <property type="entry name" value="IG"/>
    <property type="match status" value="2"/>
</dbReference>
<feature type="transmembrane region" description="Helical" evidence="8">
    <location>
        <begin position="249"/>
        <end position="271"/>
    </location>
</feature>
<evidence type="ECO:0000256" key="7">
    <source>
        <dbReference type="ARBA" id="ARBA00023180"/>
    </source>
</evidence>
<dbReference type="InterPro" id="IPR036179">
    <property type="entry name" value="Ig-like_dom_sf"/>
</dbReference>
<dbReference type="SMART" id="SM00408">
    <property type="entry name" value="IGc2"/>
    <property type="match status" value="1"/>
</dbReference>
<dbReference type="CDD" id="cd00099">
    <property type="entry name" value="IgV"/>
    <property type="match status" value="2"/>
</dbReference>
<evidence type="ECO:0000256" key="1">
    <source>
        <dbReference type="ARBA" id="ARBA00004236"/>
    </source>
</evidence>
<evidence type="ECO:0000313" key="11">
    <source>
        <dbReference type="Ensembl" id="ENSPNAP00000015676.2"/>
    </source>
</evidence>
<feature type="chain" id="PRO_5044589691" description="Ig-like domain-containing protein" evidence="9">
    <location>
        <begin position="21"/>
        <end position="339"/>
    </location>
</feature>
<keyword evidence="7" id="KW-0325">Glycoprotein</keyword>
<dbReference type="AlphaFoldDB" id="A0A3B4CY10"/>
<keyword evidence="12" id="KW-1185">Reference proteome</keyword>
<keyword evidence="3 9" id="KW-0732">Signal</keyword>
<reference evidence="11" key="2">
    <citation type="submission" date="2025-05" db="UniProtKB">
        <authorList>
            <consortium name="Ensembl"/>
        </authorList>
    </citation>
    <scope>IDENTIFICATION</scope>
</reference>
<dbReference type="GO" id="GO:0002376">
    <property type="term" value="P:immune system process"/>
    <property type="evidence" value="ECO:0007669"/>
    <property type="project" value="UniProtKB-KW"/>
</dbReference>
<dbReference type="GO" id="GO:0009617">
    <property type="term" value="P:response to bacterium"/>
    <property type="evidence" value="ECO:0007669"/>
    <property type="project" value="TreeGrafter"/>
</dbReference>
<feature type="domain" description="Ig-like" evidence="10">
    <location>
        <begin position="4"/>
        <end position="112"/>
    </location>
</feature>
<accession>A0A3B4CY10</accession>
<evidence type="ECO:0000256" key="4">
    <source>
        <dbReference type="ARBA" id="ARBA00022859"/>
    </source>
</evidence>
<evidence type="ECO:0000256" key="3">
    <source>
        <dbReference type="ARBA" id="ARBA00022729"/>
    </source>
</evidence>
<organism evidence="11 12">
    <name type="scientific">Pygocentrus nattereri</name>
    <name type="common">Red-bellied piranha</name>
    <dbReference type="NCBI Taxonomy" id="42514"/>
    <lineage>
        <taxon>Eukaryota</taxon>
        <taxon>Metazoa</taxon>
        <taxon>Chordata</taxon>
        <taxon>Craniata</taxon>
        <taxon>Vertebrata</taxon>
        <taxon>Euteleostomi</taxon>
        <taxon>Actinopterygii</taxon>
        <taxon>Neopterygii</taxon>
        <taxon>Teleostei</taxon>
        <taxon>Ostariophysi</taxon>
        <taxon>Characiformes</taxon>
        <taxon>Characoidei</taxon>
        <taxon>Pygocentrus</taxon>
    </lineage>
</organism>
<dbReference type="InterPro" id="IPR003598">
    <property type="entry name" value="Ig_sub2"/>
</dbReference>
<protein>
    <recommendedName>
        <fullName evidence="10">Ig-like domain-containing protein</fullName>
    </recommendedName>
</protein>